<evidence type="ECO:0000313" key="2">
    <source>
        <dbReference type="Proteomes" id="UP000016927"/>
    </source>
</evidence>
<dbReference type="EMBL" id="KB909385">
    <property type="protein sequence ID" value="EOB12275.1"/>
    <property type="molecule type" value="Genomic_DNA"/>
</dbReference>
<evidence type="ECO:0008006" key="3">
    <source>
        <dbReference type="Google" id="ProtNLM"/>
    </source>
</evidence>
<dbReference type="HOGENOM" id="CLU_1525615_0_0_1"/>
<dbReference type="OrthoDB" id="2192781at2759"/>
<dbReference type="Proteomes" id="UP000016927">
    <property type="component" value="Unassembled WGS sequence"/>
</dbReference>
<dbReference type="VEuPathDB" id="MicrosporidiaDB:NBO_477g0001"/>
<sequence>MPKTVLPKVKPEILKKTKSKVENKAQAKAVPIVIKPEAVKKNHVICRDGENEKIFYLDYNDILEPLFENLSNEAKIKYKGIYVSKFLTLEDLNFTKDENVFEVVGNKRRMLNIKINLDFNRSTSLHVPEEMLVCDLFKLFDSMPDKENKLVINGYLLDETKLLRDIIEDEDVLDYV</sequence>
<evidence type="ECO:0000313" key="1">
    <source>
        <dbReference type="EMBL" id="EOB12275.1"/>
    </source>
</evidence>
<proteinExistence type="predicted"/>
<protein>
    <recommendedName>
        <fullName evidence="3">Ubiquitin-like domain-containing protein</fullName>
    </recommendedName>
</protein>
<organism evidence="1 2">
    <name type="scientific">Nosema bombycis (strain CQ1 / CVCC 102059)</name>
    <name type="common">Microsporidian parasite</name>
    <name type="synonym">Pebrine of silkworm</name>
    <dbReference type="NCBI Taxonomy" id="578461"/>
    <lineage>
        <taxon>Eukaryota</taxon>
        <taxon>Fungi</taxon>
        <taxon>Fungi incertae sedis</taxon>
        <taxon>Microsporidia</taxon>
        <taxon>Nosematidae</taxon>
        <taxon>Nosema</taxon>
    </lineage>
</organism>
<reference evidence="1 2" key="1">
    <citation type="journal article" date="2013" name="BMC Genomics">
        <title>Comparative genomics of parasitic silkworm microsporidia reveal an association between genome expansion and host adaptation.</title>
        <authorList>
            <person name="Pan G."/>
            <person name="Xu J."/>
            <person name="Li T."/>
            <person name="Xia Q."/>
            <person name="Liu S.L."/>
            <person name="Zhang G."/>
            <person name="Li S."/>
            <person name="Li C."/>
            <person name="Liu H."/>
            <person name="Yang L."/>
            <person name="Liu T."/>
            <person name="Zhang X."/>
            <person name="Wu Z."/>
            <person name="Fan W."/>
            <person name="Dang X."/>
            <person name="Xiang H."/>
            <person name="Tao M."/>
            <person name="Li Y."/>
            <person name="Hu J."/>
            <person name="Li Z."/>
            <person name="Lin L."/>
            <person name="Luo J."/>
            <person name="Geng L."/>
            <person name="Wang L."/>
            <person name="Long M."/>
            <person name="Wan Y."/>
            <person name="He N."/>
            <person name="Zhang Z."/>
            <person name="Lu C."/>
            <person name="Keeling P.J."/>
            <person name="Wang J."/>
            <person name="Xiang Z."/>
            <person name="Zhou Z."/>
        </authorList>
    </citation>
    <scope>NUCLEOTIDE SEQUENCE [LARGE SCALE GENOMIC DNA]</scope>
    <source>
        <strain evidence="2">CQ1 / CVCC 102059</strain>
    </source>
</reference>
<keyword evidence="2" id="KW-1185">Reference proteome</keyword>
<name>R0MDW9_NOSB1</name>
<accession>R0MDW9</accession>
<dbReference type="AlphaFoldDB" id="R0MDW9"/>
<gene>
    <name evidence="1" type="ORF">NBO_477g0001</name>
</gene>